<keyword evidence="2" id="KW-0964">Secreted</keyword>
<keyword evidence="4" id="KW-0170">Cobalt</keyword>
<evidence type="ECO:0000256" key="2">
    <source>
        <dbReference type="ARBA" id="ARBA00022525"/>
    </source>
</evidence>
<keyword evidence="5" id="KW-1015">Disulfide bond</keyword>
<proteinExistence type="predicted"/>
<evidence type="ECO:0000256" key="3">
    <source>
        <dbReference type="ARBA" id="ARBA00022729"/>
    </source>
</evidence>
<evidence type="ECO:0000256" key="1">
    <source>
        <dbReference type="ARBA" id="ARBA00004613"/>
    </source>
</evidence>
<protein>
    <submittedName>
        <fullName evidence="6">Uncharacterized protein</fullName>
    </submittedName>
</protein>
<dbReference type="EMBL" id="BGPR01001803">
    <property type="protein sequence ID" value="GBM62140.1"/>
    <property type="molecule type" value="Genomic_DNA"/>
</dbReference>
<dbReference type="OrthoDB" id="6423184at2759"/>
<gene>
    <name evidence="6" type="ORF">AVEN_56774_1</name>
</gene>
<feature type="binding site" evidence="4">
    <location>
        <position position="116"/>
    </location>
    <ligand>
        <name>cyanocob(III)alamin</name>
        <dbReference type="ChEBI" id="CHEBI:17439"/>
    </ligand>
</feature>
<evidence type="ECO:0000256" key="5">
    <source>
        <dbReference type="PIRSR" id="PIRSR602157-2"/>
    </source>
</evidence>
<dbReference type="GO" id="GO:0015889">
    <property type="term" value="P:cobalamin transport"/>
    <property type="evidence" value="ECO:0007669"/>
    <property type="project" value="InterPro"/>
</dbReference>
<dbReference type="PANTHER" id="PTHR10559:SF18">
    <property type="entry name" value="TRANSCOBALAMIN II"/>
    <property type="match status" value="1"/>
</dbReference>
<evidence type="ECO:0000313" key="7">
    <source>
        <dbReference type="Proteomes" id="UP000499080"/>
    </source>
</evidence>
<dbReference type="InterPro" id="IPR002157">
    <property type="entry name" value="Cbl-bd_prot"/>
</dbReference>
<dbReference type="PANTHER" id="PTHR10559">
    <property type="entry name" value="TRANSCOBALAMIN-1/GASTRIC INTRINSIC FACTOR"/>
    <property type="match status" value="1"/>
</dbReference>
<dbReference type="GO" id="GO:0005615">
    <property type="term" value="C:extracellular space"/>
    <property type="evidence" value="ECO:0007669"/>
    <property type="project" value="TreeGrafter"/>
</dbReference>
<dbReference type="SUPFAM" id="SSF48239">
    <property type="entry name" value="Terpenoid cyclases/Protein prenyltransferases"/>
    <property type="match status" value="1"/>
</dbReference>
<accession>A0A4Y2H7P8</accession>
<comment type="caution">
    <text evidence="6">The sequence shown here is derived from an EMBL/GenBank/DDBJ whole genome shotgun (WGS) entry which is preliminary data.</text>
</comment>
<dbReference type="AlphaFoldDB" id="A0A4Y2H7P8"/>
<reference evidence="6 7" key="1">
    <citation type="journal article" date="2019" name="Sci. Rep.">
        <title>Orb-weaving spider Araneus ventricosus genome elucidates the spidroin gene catalogue.</title>
        <authorList>
            <person name="Kono N."/>
            <person name="Nakamura H."/>
            <person name="Ohtoshi R."/>
            <person name="Moran D.A.P."/>
            <person name="Shinohara A."/>
            <person name="Yoshida Y."/>
            <person name="Fujiwara M."/>
            <person name="Mori M."/>
            <person name="Tomita M."/>
            <person name="Arakawa K."/>
        </authorList>
    </citation>
    <scope>NUCLEOTIDE SEQUENCE [LARGE SCALE GENOMIC DNA]</scope>
</reference>
<comment type="subcellular location">
    <subcellularLocation>
        <location evidence="1">Secreted</location>
    </subcellularLocation>
</comment>
<evidence type="ECO:0000313" key="6">
    <source>
        <dbReference type="EMBL" id="GBM62140.1"/>
    </source>
</evidence>
<dbReference type="Gene3D" id="1.50.10.20">
    <property type="match status" value="1"/>
</dbReference>
<name>A0A4Y2H7P8_ARAVE</name>
<dbReference type="Proteomes" id="UP000499080">
    <property type="component" value="Unassembled WGS sequence"/>
</dbReference>
<dbReference type="GO" id="GO:0031419">
    <property type="term" value="F:cobalamin binding"/>
    <property type="evidence" value="ECO:0007669"/>
    <property type="project" value="InterPro"/>
</dbReference>
<feature type="disulfide bond" evidence="5">
    <location>
        <begin position="88"/>
        <end position="127"/>
    </location>
</feature>
<dbReference type="InterPro" id="IPR008930">
    <property type="entry name" value="Terpenoid_cyclase/PrenylTrfase"/>
</dbReference>
<dbReference type="Pfam" id="PF01122">
    <property type="entry name" value="Cobalamin_bind"/>
    <property type="match status" value="1"/>
</dbReference>
<evidence type="ECO:0000256" key="4">
    <source>
        <dbReference type="PIRSR" id="PIRSR602157-1"/>
    </source>
</evidence>
<sequence>MAPFVLPRITGKRSDFLVLLPCVSLELSFYSRKNIEDISSTELASYVNAFLVTCVNPRNFFVLDLVRELRKRVDAQNHTLPYVMLALCNAGERMVERDVEKLTNFFWTAHRKFWIDMQALSILALACAARQSDGNTDLVELAELTVKLKAGQYSNGTYETLKTTALVMQALIATQSDTDEDNFNVTQALRQILLAQRDDGSFGSVIDTYSILPMLDYKSLSDINSSHCPNVSIEDRKNFVTVAKGATPQVTAKNSRQRRLVGSVTGKVNGATRTAPLIPIMGRRDPPRL</sequence>
<keyword evidence="7" id="KW-1185">Reference proteome</keyword>
<dbReference type="InterPro" id="IPR051588">
    <property type="entry name" value="Cobalamin_Transport"/>
</dbReference>
<keyword evidence="3" id="KW-0732">Signal</keyword>
<organism evidence="6 7">
    <name type="scientific">Araneus ventricosus</name>
    <name type="common">Orbweaver spider</name>
    <name type="synonym">Epeira ventricosa</name>
    <dbReference type="NCBI Taxonomy" id="182803"/>
    <lineage>
        <taxon>Eukaryota</taxon>
        <taxon>Metazoa</taxon>
        <taxon>Ecdysozoa</taxon>
        <taxon>Arthropoda</taxon>
        <taxon>Chelicerata</taxon>
        <taxon>Arachnida</taxon>
        <taxon>Araneae</taxon>
        <taxon>Araneomorphae</taxon>
        <taxon>Entelegynae</taxon>
        <taxon>Araneoidea</taxon>
        <taxon>Araneidae</taxon>
        <taxon>Araneus</taxon>
    </lineage>
</organism>